<keyword evidence="1" id="KW-0812">Transmembrane</keyword>
<comment type="caution">
    <text evidence="2">The sequence shown here is derived from an EMBL/GenBank/DDBJ whole genome shotgun (WGS) entry which is preliminary data.</text>
</comment>
<keyword evidence="3" id="KW-1185">Reference proteome</keyword>
<evidence type="ECO:0000256" key="1">
    <source>
        <dbReference type="SAM" id="Phobius"/>
    </source>
</evidence>
<reference evidence="3" key="1">
    <citation type="submission" date="2018-02" db="EMBL/GenBank/DDBJ databases">
        <title>Genome sequence of Desulfocucumis palustris strain NAW-5.</title>
        <authorList>
            <person name="Watanabe M."/>
            <person name="Kojima H."/>
            <person name="Fukui M."/>
        </authorList>
    </citation>
    <scope>NUCLEOTIDE SEQUENCE [LARGE SCALE GENOMIC DNA]</scope>
    <source>
        <strain evidence="3">NAW-5</strain>
    </source>
</reference>
<keyword evidence="1" id="KW-1133">Transmembrane helix</keyword>
<evidence type="ECO:0000313" key="3">
    <source>
        <dbReference type="Proteomes" id="UP000239549"/>
    </source>
</evidence>
<dbReference type="EMBL" id="BFAV01000157">
    <property type="protein sequence ID" value="GBF35139.1"/>
    <property type="molecule type" value="Genomic_DNA"/>
</dbReference>
<accession>A0A2L2XFL6</accession>
<feature type="transmembrane region" description="Helical" evidence="1">
    <location>
        <begin position="60"/>
        <end position="82"/>
    </location>
</feature>
<feature type="transmembrane region" description="Helical" evidence="1">
    <location>
        <begin position="28"/>
        <end position="48"/>
    </location>
</feature>
<gene>
    <name evidence="2" type="ORF">DCCM_4262</name>
</gene>
<proteinExistence type="predicted"/>
<protein>
    <submittedName>
        <fullName evidence="2">Uncharacterized protein</fullName>
    </submittedName>
</protein>
<organism evidence="2 3">
    <name type="scientific">Desulfocucumis palustris</name>
    <dbReference type="NCBI Taxonomy" id="1898651"/>
    <lineage>
        <taxon>Bacteria</taxon>
        <taxon>Bacillati</taxon>
        <taxon>Bacillota</taxon>
        <taxon>Clostridia</taxon>
        <taxon>Eubacteriales</taxon>
        <taxon>Desulfocucumaceae</taxon>
        <taxon>Desulfocucumis</taxon>
    </lineage>
</organism>
<name>A0A2L2XFL6_9FIRM</name>
<dbReference type="Proteomes" id="UP000239549">
    <property type="component" value="Unassembled WGS sequence"/>
</dbReference>
<keyword evidence="1" id="KW-0472">Membrane</keyword>
<evidence type="ECO:0000313" key="2">
    <source>
        <dbReference type="EMBL" id="GBF35139.1"/>
    </source>
</evidence>
<dbReference type="AlphaFoldDB" id="A0A2L2XFL6"/>
<sequence length="87" mass="10045">MDKNSNDDCIGHETGGRRKFINHLRRNFVIYIITIIIFAYIVSIFVTGEISINSTQIVNLLFLLAIYAGLIYVFIGLFKCFLKLRNK</sequence>